<dbReference type="EMBL" id="JACSOD020000400">
    <property type="protein sequence ID" value="MBM6498193.1"/>
    <property type="molecule type" value="Genomic_DNA"/>
</dbReference>
<feature type="domain" description="Glycosyltransferase 2-like" evidence="8">
    <location>
        <begin position="5"/>
        <end position="130"/>
    </location>
</feature>
<protein>
    <submittedName>
        <fullName evidence="9">Glycosyltransferase family 2 protein</fullName>
    </submittedName>
</protein>
<organism evidence="9 10">
    <name type="scientific">Flavobacterium macrobrachii</name>
    <dbReference type="NCBI Taxonomy" id="591204"/>
    <lineage>
        <taxon>Bacteria</taxon>
        <taxon>Pseudomonadati</taxon>
        <taxon>Bacteroidota</taxon>
        <taxon>Flavobacteriia</taxon>
        <taxon>Flavobacteriales</taxon>
        <taxon>Flavobacteriaceae</taxon>
        <taxon>Flavobacterium</taxon>
    </lineage>
</organism>
<dbReference type="RefSeq" id="WP_187658604.1">
    <property type="nucleotide sequence ID" value="NZ_JACSOD020000400.1"/>
</dbReference>
<feature type="transmembrane region" description="Helical" evidence="7">
    <location>
        <begin position="227"/>
        <end position="248"/>
    </location>
</feature>
<evidence type="ECO:0000256" key="6">
    <source>
        <dbReference type="ARBA" id="ARBA00023136"/>
    </source>
</evidence>
<keyword evidence="5 7" id="KW-1133">Transmembrane helix</keyword>
<dbReference type="PANTHER" id="PTHR48090:SF1">
    <property type="entry name" value="PROPHAGE BACTOPRENOL GLUCOSYL TRANSFERASE HOMOLOG"/>
    <property type="match status" value="1"/>
</dbReference>
<dbReference type="PANTHER" id="PTHR48090">
    <property type="entry name" value="UNDECAPRENYL-PHOSPHATE 4-DEOXY-4-FORMAMIDO-L-ARABINOSE TRANSFERASE-RELATED"/>
    <property type="match status" value="1"/>
</dbReference>
<dbReference type="Proteomes" id="UP000759529">
    <property type="component" value="Unassembled WGS sequence"/>
</dbReference>
<dbReference type="SUPFAM" id="SSF53448">
    <property type="entry name" value="Nucleotide-diphospho-sugar transferases"/>
    <property type="match status" value="1"/>
</dbReference>
<evidence type="ECO:0000313" key="10">
    <source>
        <dbReference type="Proteomes" id="UP000759529"/>
    </source>
</evidence>
<keyword evidence="2" id="KW-0328">Glycosyltransferase</keyword>
<accession>A0ABS2CTC6</accession>
<evidence type="ECO:0000256" key="3">
    <source>
        <dbReference type="ARBA" id="ARBA00022679"/>
    </source>
</evidence>
<evidence type="ECO:0000256" key="2">
    <source>
        <dbReference type="ARBA" id="ARBA00022676"/>
    </source>
</evidence>
<dbReference type="InterPro" id="IPR050256">
    <property type="entry name" value="Glycosyltransferase_2"/>
</dbReference>
<keyword evidence="10" id="KW-1185">Reference proteome</keyword>
<sequence>MMKLSFVIPVFRNEGSIFPTYEKIKNLLIKLNLDYEFIFVNDGSDDNSIFELVNIHNEDNKVKVLSFSRNFGQVPAIIAGMKEVTGDAAISLSADLQEPIELIESMITKWKAGNEIVICHRVDREDSFIANNTSAVFYKLIKISNPKMPKGGFDFLLIDKKALIYFNEIDERNRFFQGDILWLGFNTAFIPYNRLKRTIGKSQWTLSKKMKYFIDGLLNTSYVPIRLMSLIGIIISLLGFIYSFVIAYNRFFNNTPFDGWAPIMILILIIGGLIMLMLGIIGEYVWRTYDETRKRPIYIIKDRLVKNEENN</sequence>
<reference evidence="9 10" key="1">
    <citation type="submission" date="2021-02" db="EMBL/GenBank/DDBJ databases">
        <authorList>
            <person name="Jung H.S."/>
            <person name="Chun B.H."/>
            <person name="Jeon C.O."/>
        </authorList>
    </citation>
    <scope>NUCLEOTIDE SEQUENCE [LARGE SCALE GENOMIC DNA]</scope>
    <source>
        <strain evidence="9 10">LMG 25203</strain>
    </source>
</reference>
<dbReference type="Pfam" id="PF00535">
    <property type="entry name" value="Glycos_transf_2"/>
    <property type="match status" value="1"/>
</dbReference>
<keyword evidence="6 7" id="KW-0472">Membrane</keyword>
<evidence type="ECO:0000256" key="7">
    <source>
        <dbReference type="SAM" id="Phobius"/>
    </source>
</evidence>
<evidence type="ECO:0000259" key="8">
    <source>
        <dbReference type="Pfam" id="PF00535"/>
    </source>
</evidence>
<evidence type="ECO:0000313" key="9">
    <source>
        <dbReference type="EMBL" id="MBM6498193.1"/>
    </source>
</evidence>
<comment type="subcellular location">
    <subcellularLocation>
        <location evidence="1">Membrane</location>
        <topology evidence="1">Multi-pass membrane protein</topology>
    </subcellularLocation>
</comment>
<keyword evidence="3" id="KW-0808">Transferase</keyword>
<dbReference type="InterPro" id="IPR029044">
    <property type="entry name" value="Nucleotide-diphossugar_trans"/>
</dbReference>
<comment type="caution">
    <text evidence="9">The sequence shown here is derived from an EMBL/GenBank/DDBJ whole genome shotgun (WGS) entry which is preliminary data.</text>
</comment>
<feature type="transmembrane region" description="Helical" evidence="7">
    <location>
        <begin position="260"/>
        <end position="286"/>
    </location>
</feature>
<dbReference type="Gene3D" id="3.90.550.10">
    <property type="entry name" value="Spore Coat Polysaccharide Biosynthesis Protein SpsA, Chain A"/>
    <property type="match status" value="1"/>
</dbReference>
<name>A0ABS2CTC6_9FLAO</name>
<evidence type="ECO:0000256" key="4">
    <source>
        <dbReference type="ARBA" id="ARBA00022692"/>
    </source>
</evidence>
<dbReference type="InterPro" id="IPR001173">
    <property type="entry name" value="Glyco_trans_2-like"/>
</dbReference>
<dbReference type="CDD" id="cd04187">
    <property type="entry name" value="DPM1_like_bac"/>
    <property type="match status" value="1"/>
</dbReference>
<keyword evidence="4 7" id="KW-0812">Transmembrane</keyword>
<gene>
    <name evidence="9" type="ORF">H9X54_002625</name>
</gene>
<evidence type="ECO:0000256" key="5">
    <source>
        <dbReference type="ARBA" id="ARBA00022989"/>
    </source>
</evidence>
<evidence type="ECO:0000256" key="1">
    <source>
        <dbReference type="ARBA" id="ARBA00004141"/>
    </source>
</evidence>
<proteinExistence type="predicted"/>